<organism evidence="2 3">
    <name type="scientific">Polyrhizophydium stewartii</name>
    <dbReference type="NCBI Taxonomy" id="2732419"/>
    <lineage>
        <taxon>Eukaryota</taxon>
        <taxon>Fungi</taxon>
        <taxon>Fungi incertae sedis</taxon>
        <taxon>Chytridiomycota</taxon>
        <taxon>Chytridiomycota incertae sedis</taxon>
        <taxon>Chytridiomycetes</taxon>
        <taxon>Rhizophydiales</taxon>
        <taxon>Rhizophydiales incertae sedis</taxon>
        <taxon>Polyrhizophydium</taxon>
    </lineage>
</organism>
<gene>
    <name evidence="2" type="ORF">HK105_201594</name>
</gene>
<feature type="compositionally biased region" description="Basic and acidic residues" evidence="1">
    <location>
        <begin position="613"/>
        <end position="622"/>
    </location>
</feature>
<evidence type="ECO:0000313" key="2">
    <source>
        <dbReference type="EMBL" id="KAL2918760.1"/>
    </source>
</evidence>
<dbReference type="PANTHER" id="PTHR10098">
    <property type="entry name" value="RAPSYN-RELATED"/>
    <property type="match status" value="1"/>
</dbReference>
<feature type="region of interest" description="Disordered" evidence="1">
    <location>
        <begin position="592"/>
        <end position="662"/>
    </location>
</feature>
<evidence type="ECO:0008006" key="4">
    <source>
        <dbReference type="Google" id="ProtNLM"/>
    </source>
</evidence>
<evidence type="ECO:0000313" key="3">
    <source>
        <dbReference type="Proteomes" id="UP001527925"/>
    </source>
</evidence>
<dbReference type="Gene3D" id="1.25.40.10">
    <property type="entry name" value="Tetratricopeptide repeat domain"/>
    <property type="match status" value="1"/>
</dbReference>
<dbReference type="EMBL" id="JADGIZ020000005">
    <property type="protein sequence ID" value="KAL2918760.1"/>
    <property type="molecule type" value="Genomic_DNA"/>
</dbReference>
<accession>A0ABR4NGV2</accession>
<reference evidence="2 3" key="1">
    <citation type="submission" date="2023-09" db="EMBL/GenBank/DDBJ databases">
        <title>Pangenome analysis of Batrachochytrium dendrobatidis and related Chytrids.</title>
        <authorList>
            <person name="Yacoub M.N."/>
            <person name="Stajich J.E."/>
            <person name="James T.Y."/>
        </authorList>
    </citation>
    <scope>NUCLEOTIDE SEQUENCE [LARGE SCALE GENOMIC DNA]</scope>
    <source>
        <strain evidence="2 3">JEL0888</strain>
    </source>
</reference>
<keyword evidence="3" id="KW-1185">Reference proteome</keyword>
<protein>
    <recommendedName>
        <fullName evidence="4">Tetratricopeptide repeat protein</fullName>
    </recommendedName>
</protein>
<sequence>MTKVVYRLGTVERVVRPNPGKRTPGLAPAAKSGGTAAAPDQPSLRRVVDELRAGNYRGQRQLPKAERAAIAALELARKEGDVAGMLEQLDVLSEFHLVVEDLGNAAIYARRLRALASKHNKHDLLLRAVERLEIVSEGNGQLDAASGYALEWLEAARSANNHLAQISALLTLASLGCKMCEAEQSDLFVRSGLLRNSVQYINQISTILQSTKIPPKEIESIKVRIDLCRGTIALAASKIDAALNCFKRALEKGTLSNDYRMRADALGGLAKCFDALGDYDKALEASASLFISLSILMLTQSLRQLGAREFQWLDQQGDIPRKLRAMWDNATRLRRLGKFEDRILLLKKYIEVLQENPADADVRKASQALVDAELDLENSRKIGELSRRIAAARSSNKPRDEFYRLAERGKLNSDIGNLSKAIDDFSAQRVIALTLKMSPSYLLKVLPDALLECKRYDEAAEHYRDIMRRWDREAVPSDRLAVKSRFLEALMKSTNATQQQQQQAARELLDLAKQLGDLDCQLQALTASRWLCSQLSYLEQVQNLTAQIDGVRSAIQTRDRLMQTDSINDELGSAAEELEDGTDASSIEDAINIGDTDTEPDTRPDADAGTDTDTDHLSNADRDLDEEFEPMSSTHDRERAKPAPTHSVRTKRREAEARPTQRKIPAPIVVDLSSPVDDRIHWYIGVLGARIASATAAIEAEKVGLRYGGPALDMLAKIAG</sequence>
<comment type="caution">
    <text evidence="2">The sequence shown here is derived from an EMBL/GenBank/DDBJ whole genome shotgun (WGS) entry which is preliminary data.</text>
</comment>
<dbReference type="SUPFAM" id="SSF48452">
    <property type="entry name" value="TPR-like"/>
    <property type="match status" value="1"/>
</dbReference>
<feature type="region of interest" description="Disordered" evidence="1">
    <location>
        <begin position="16"/>
        <end position="41"/>
    </location>
</feature>
<feature type="compositionally biased region" description="Low complexity" evidence="1">
    <location>
        <begin position="27"/>
        <end position="39"/>
    </location>
</feature>
<proteinExistence type="predicted"/>
<dbReference type="Proteomes" id="UP001527925">
    <property type="component" value="Unassembled WGS sequence"/>
</dbReference>
<name>A0ABR4NGV2_9FUNG</name>
<evidence type="ECO:0000256" key="1">
    <source>
        <dbReference type="SAM" id="MobiDB-lite"/>
    </source>
</evidence>
<dbReference type="InterPro" id="IPR011990">
    <property type="entry name" value="TPR-like_helical_dom_sf"/>
</dbReference>